<evidence type="ECO:0000259" key="11">
    <source>
        <dbReference type="Pfam" id="PF16916"/>
    </source>
</evidence>
<dbReference type="EMBL" id="UFSM01000001">
    <property type="protein sequence ID" value="SUU88805.1"/>
    <property type="molecule type" value="Genomic_DNA"/>
</dbReference>
<dbReference type="InterPro" id="IPR036837">
    <property type="entry name" value="Cation_efflux_CTD_sf"/>
</dbReference>
<dbReference type="Gene3D" id="1.20.1510.10">
    <property type="entry name" value="Cation efflux protein transmembrane domain"/>
    <property type="match status" value="1"/>
</dbReference>
<evidence type="ECO:0000259" key="10">
    <source>
        <dbReference type="Pfam" id="PF01545"/>
    </source>
</evidence>
<keyword evidence="7 9" id="KW-0472">Membrane</keyword>
<dbReference type="PANTHER" id="PTHR43840:SF15">
    <property type="entry name" value="MITOCHONDRIAL METAL TRANSPORTER 1-RELATED"/>
    <property type="match status" value="1"/>
</dbReference>
<sequence>MVQTETQRSSASGSQPTSAKKRVARLAFWSIIIGAAVMGLKFVAWWLTGSVALYSDALESIVNVVAAMAAFWAIKVSHKPADIDHQHGHHKAEYFSAVLEGVLIIVAALLILFEVWRSWGVPMNADEPWLGLGINGVAAVINAFWATMLIRVGRAERSPAMVADGHHIMTDVVTSAGVLLGLVGAIATGWTILDPVLAVIVALNILWQGWHVMSSSMNGLMDRAVELEEHMRIRDIISANSKGAIEVHDLKTRIAGRATFIEFHLVVDADMSVGESHVICDRIEDALREEIPSVRIIIHVEPDDEAKLPKGTVAVPFA</sequence>
<dbReference type="Pfam" id="PF01545">
    <property type="entry name" value="Cation_efflux"/>
    <property type="match status" value="1"/>
</dbReference>
<dbReference type="GO" id="GO:0015093">
    <property type="term" value="F:ferrous iron transmembrane transporter activity"/>
    <property type="evidence" value="ECO:0007669"/>
    <property type="project" value="TreeGrafter"/>
</dbReference>
<name>A0A380WJ63_AMIAI</name>
<evidence type="ECO:0000256" key="1">
    <source>
        <dbReference type="ARBA" id="ARBA00004651"/>
    </source>
</evidence>
<evidence type="ECO:0000313" key="13">
    <source>
        <dbReference type="Proteomes" id="UP000254701"/>
    </source>
</evidence>
<feature type="transmembrane region" description="Helical" evidence="9">
    <location>
        <begin position="53"/>
        <end position="74"/>
    </location>
</feature>
<dbReference type="RefSeq" id="WP_115731085.1">
    <property type="nucleotide sequence ID" value="NZ_BAAAVY010000019.1"/>
</dbReference>
<feature type="transmembrane region" description="Helical" evidence="9">
    <location>
        <begin position="196"/>
        <end position="213"/>
    </location>
</feature>
<reference evidence="12 13" key="1">
    <citation type="submission" date="2018-06" db="EMBL/GenBank/DDBJ databases">
        <authorList>
            <consortium name="Pathogen Informatics"/>
            <person name="Doyle S."/>
        </authorList>
    </citation>
    <scope>NUCLEOTIDE SEQUENCE [LARGE SCALE GENOMIC DNA]</scope>
    <source>
        <strain evidence="12 13">NCTC10684</strain>
    </source>
</reference>
<keyword evidence="4" id="KW-1003">Cell membrane</keyword>
<keyword evidence="3" id="KW-0813">Transport</keyword>
<feature type="transmembrane region" description="Helical" evidence="9">
    <location>
        <begin position="26"/>
        <end position="47"/>
    </location>
</feature>
<gene>
    <name evidence="12" type="primary">fieF_1</name>
    <name evidence="12" type="ORF">NCTC10684_02034</name>
</gene>
<dbReference type="Pfam" id="PF16916">
    <property type="entry name" value="ZT_dimer"/>
    <property type="match status" value="1"/>
</dbReference>
<keyword evidence="6 9" id="KW-1133">Transmembrane helix</keyword>
<dbReference type="Proteomes" id="UP000254701">
    <property type="component" value="Unassembled WGS sequence"/>
</dbReference>
<dbReference type="GO" id="GO:0015086">
    <property type="term" value="F:cadmium ion transmembrane transporter activity"/>
    <property type="evidence" value="ECO:0007669"/>
    <property type="project" value="TreeGrafter"/>
</dbReference>
<dbReference type="InterPro" id="IPR002524">
    <property type="entry name" value="Cation_efflux"/>
</dbReference>
<protein>
    <recommendedName>
        <fullName evidence="8">Protein p34</fullName>
    </recommendedName>
</protein>
<evidence type="ECO:0000256" key="3">
    <source>
        <dbReference type="ARBA" id="ARBA00022448"/>
    </source>
</evidence>
<evidence type="ECO:0000256" key="5">
    <source>
        <dbReference type="ARBA" id="ARBA00022692"/>
    </source>
</evidence>
<dbReference type="GO" id="GO:0015341">
    <property type="term" value="F:zinc efflux antiporter activity"/>
    <property type="evidence" value="ECO:0007669"/>
    <property type="project" value="TreeGrafter"/>
</dbReference>
<dbReference type="GO" id="GO:0005886">
    <property type="term" value="C:plasma membrane"/>
    <property type="evidence" value="ECO:0007669"/>
    <property type="project" value="UniProtKB-SubCell"/>
</dbReference>
<comment type="similarity">
    <text evidence="2">Belongs to the cation diffusion facilitator (CDF) transporter (TC 2.A.4) family.</text>
</comment>
<feature type="transmembrane region" description="Helical" evidence="9">
    <location>
        <begin position="128"/>
        <end position="147"/>
    </location>
</feature>
<dbReference type="InterPro" id="IPR058533">
    <property type="entry name" value="Cation_efflux_TM"/>
</dbReference>
<organism evidence="12 13">
    <name type="scientific">Aminobacter aminovorans</name>
    <name type="common">Chelatobacter heintzii</name>
    <dbReference type="NCBI Taxonomy" id="83263"/>
    <lineage>
        <taxon>Bacteria</taxon>
        <taxon>Pseudomonadati</taxon>
        <taxon>Pseudomonadota</taxon>
        <taxon>Alphaproteobacteria</taxon>
        <taxon>Hyphomicrobiales</taxon>
        <taxon>Phyllobacteriaceae</taxon>
        <taxon>Aminobacter</taxon>
    </lineage>
</organism>
<evidence type="ECO:0000256" key="7">
    <source>
        <dbReference type="ARBA" id="ARBA00023136"/>
    </source>
</evidence>
<dbReference type="InterPro" id="IPR050291">
    <property type="entry name" value="CDF_Transporter"/>
</dbReference>
<evidence type="ECO:0000256" key="6">
    <source>
        <dbReference type="ARBA" id="ARBA00022989"/>
    </source>
</evidence>
<dbReference type="FunFam" id="3.30.70.1350:FF:000002">
    <property type="entry name" value="Ferrous-iron efflux pump FieF"/>
    <property type="match status" value="1"/>
</dbReference>
<dbReference type="NCBIfam" id="TIGR01297">
    <property type="entry name" value="CDF"/>
    <property type="match status" value="1"/>
</dbReference>
<evidence type="ECO:0000256" key="9">
    <source>
        <dbReference type="SAM" id="Phobius"/>
    </source>
</evidence>
<dbReference type="Gene3D" id="3.30.70.1350">
    <property type="entry name" value="Cation efflux protein, cytoplasmic domain"/>
    <property type="match status" value="1"/>
</dbReference>
<feature type="transmembrane region" description="Helical" evidence="9">
    <location>
        <begin position="168"/>
        <end position="190"/>
    </location>
</feature>
<accession>A0A380WJ63</accession>
<keyword evidence="5 9" id="KW-0812">Transmembrane</keyword>
<evidence type="ECO:0000256" key="4">
    <source>
        <dbReference type="ARBA" id="ARBA00022475"/>
    </source>
</evidence>
<dbReference type="PANTHER" id="PTHR43840">
    <property type="entry name" value="MITOCHONDRIAL METAL TRANSPORTER 1-RELATED"/>
    <property type="match status" value="1"/>
</dbReference>
<dbReference type="InterPro" id="IPR027470">
    <property type="entry name" value="Cation_efflux_CTD"/>
</dbReference>
<dbReference type="GO" id="GO:0006882">
    <property type="term" value="P:intracellular zinc ion homeostasis"/>
    <property type="evidence" value="ECO:0007669"/>
    <property type="project" value="TreeGrafter"/>
</dbReference>
<proteinExistence type="inferred from homology"/>
<evidence type="ECO:0000313" key="12">
    <source>
        <dbReference type="EMBL" id="SUU88805.1"/>
    </source>
</evidence>
<feature type="transmembrane region" description="Helical" evidence="9">
    <location>
        <begin position="94"/>
        <end position="116"/>
    </location>
</feature>
<dbReference type="OrthoDB" id="9806522at2"/>
<dbReference type="AlphaFoldDB" id="A0A380WJ63"/>
<feature type="domain" description="Cation efflux protein transmembrane" evidence="10">
    <location>
        <begin position="29"/>
        <end position="221"/>
    </location>
</feature>
<dbReference type="InterPro" id="IPR027469">
    <property type="entry name" value="Cation_efflux_TMD_sf"/>
</dbReference>
<evidence type="ECO:0000256" key="2">
    <source>
        <dbReference type="ARBA" id="ARBA00008114"/>
    </source>
</evidence>
<dbReference type="SUPFAM" id="SSF161111">
    <property type="entry name" value="Cation efflux protein transmembrane domain-like"/>
    <property type="match status" value="1"/>
</dbReference>
<dbReference type="SUPFAM" id="SSF160240">
    <property type="entry name" value="Cation efflux protein cytoplasmic domain-like"/>
    <property type="match status" value="1"/>
</dbReference>
<comment type="subcellular location">
    <subcellularLocation>
        <location evidence="1">Cell membrane</location>
        <topology evidence="1">Multi-pass membrane protein</topology>
    </subcellularLocation>
</comment>
<evidence type="ECO:0000256" key="8">
    <source>
        <dbReference type="ARBA" id="ARBA00068882"/>
    </source>
</evidence>
<feature type="domain" description="Cation efflux protein cytoplasmic" evidence="11">
    <location>
        <begin position="228"/>
        <end position="302"/>
    </location>
</feature>